<evidence type="ECO:0000313" key="2">
    <source>
        <dbReference type="EMBL" id="UTV28958.1"/>
    </source>
</evidence>
<dbReference type="RefSeq" id="WP_255390281.1">
    <property type="nucleotide sequence ID" value="NZ_CP101508.1"/>
</dbReference>
<evidence type="ECO:0000313" key="3">
    <source>
        <dbReference type="Proteomes" id="UP001057998"/>
    </source>
</evidence>
<sequence length="224" mass="25206">MSFEVIIEALKDSTATVGLVAVAMAVLSNVVTSQIIKPEKREEKAKDKLFKLLNSHLDAGHDIDLEFLKYVKSSVEREFETNIAISHLLEDFLVHKLNAQSESKHNIDYISKLKLLIEAEKQVKPFDSLPSEERRLLKGLKDSIEAKEATESTNYFIDELSTVLSVRSSEHQRTHQTNKWSVPLAIIGLVFTIVFGVMSIFSGPNEDAVASKIIERIEQQSPNK</sequence>
<organism evidence="2 3">
    <name type="scientific">Photobacterium atrarenae</name>
    <dbReference type="NCBI Taxonomy" id="865757"/>
    <lineage>
        <taxon>Bacteria</taxon>
        <taxon>Pseudomonadati</taxon>
        <taxon>Pseudomonadota</taxon>
        <taxon>Gammaproteobacteria</taxon>
        <taxon>Vibrionales</taxon>
        <taxon>Vibrionaceae</taxon>
        <taxon>Photobacterium</taxon>
    </lineage>
</organism>
<keyword evidence="3" id="KW-1185">Reference proteome</keyword>
<protein>
    <recommendedName>
        <fullName evidence="4">Chemotaxis protein</fullName>
    </recommendedName>
</protein>
<name>A0ABY5GI43_9GAMM</name>
<evidence type="ECO:0000256" key="1">
    <source>
        <dbReference type="SAM" id="Phobius"/>
    </source>
</evidence>
<gene>
    <name evidence="2" type="ORF">NNL38_06940</name>
</gene>
<accession>A0ABY5GI43</accession>
<dbReference type="EMBL" id="CP101508">
    <property type="protein sequence ID" value="UTV28958.1"/>
    <property type="molecule type" value="Genomic_DNA"/>
</dbReference>
<keyword evidence="1" id="KW-1133">Transmembrane helix</keyword>
<feature type="transmembrane region" description="Helical" evidence="1">
    <location>
        <begin position="15"/>
        <end position="36"/>
    </location>
</feature>
<proteinExistence type="predicted"/>
<feature type="transmembrane region" description="Helical" evidence="1">
    <location>
        <begin position="180"/>
        <end position="201"/>
    </location>
</feature>
<reference evidence="2" key="1">
    <citation type="submission" date="2022-07" db="EMBL/GenBank/DDBJ databases">
        <title>Genome sequencing of Photobacterium atrarenae GJH2-4.</title>
        <authorList>
            <person name="Park S.-J."/>
        </authorList>
    </citation>
    <scope>NUCLEOTIDE SEQUENCE</scope>
    <source>
        <strain evidence="2">GJH2-4</strain>
    </source>
</reference>
<evidence type="ECO:0008006" key="4">
    <source>
        <dbReference type="Google" id="ProtNLM"/>
    </source>
</evidence>
<dbReference type="Proteomes" id="UP001057998">
    <property type="component" value="Chromosome 1"/>
</dbReference>
<keyword evidence="1" id="KW-0812">Transmembrane</keyword>
<keyword evidence="1" id="KW-0472">Membrane</keyword>